<accession>A0ABT1DZK0</accession>
<organism evidence="2 3">
    <name type="scientific">Paractinoplanes aksuensis</name>
    <dbReference type="NCBI Taxonomy" id="2939490"/>
    <lineage>
        <taxon>Bacteria</taxon>
        <taxon>Bacillati</taxon>
        <taxon>Actinomycetota</taxon>
        <taxon>Actinomycetes</taxon>
        <taxon>Micromonosporales</taxon>
        <taxon>Micromonosporaceae</taxon>
        <taxon>Paractinoplanes</taxon>
    </lineage>
</organism>
<dbReference type="EMBL" id="JAMYJR010000042">
    <property type="protein sequence ID" value="MCO8276263.1"/>
    <property type="molecule type" value="Genomic_DNA"/>
</dbReference>
<evidence type="ECO:0000259" key="1">
    <source>
        <dbReference type="PROSITE" id="PS50801"/>
    </source>
</evidence>
<dbReference type="CDD" id="cd07043">
    <property type="entry name" value="STAS_anti-anti-sigma_factors"/>
    <property type="match status" value="1"/>
</dbReference>
<dbReference type="InterPro" id="IPR058548">
    <property type="entry name" value="MlaB-like_STAS"/>
</dbReference>
<dbReference type="Gene3D" id="3.30.750.24">
    <property type="entry name" value="STAS domain"/>
    <property type="match status" value="1"/>
</dbReference>
<evidence type="ECO:0000313" key="2">
    <source>
        <dbReference type="EMBL" id="MCO8276263.1"/>
    </source>
</evidence>
<comment type="caution">
    <text evidence="2">The sequence shown here is derived from an EMBL/GenBank/DDBJ whole genome shotgun (WGS) entry which is preliminary data.</text>
</comment>
<dbReference type="Pfam" id="PF13466">
    <property type="entry name" value="STAS_2"/>
    <property type="match status" value="1"/>
</dbReference>
<evidence type="ECO:0000313" key="3">
    <source>
        <dbReference type="Proteomes" id="UP001523369"/>
    </source>
</evidence>
<feature type="domain" description="STAS" evidence="1">
    <location>
        <begin position="24"/>
        <end position="120"/>
    </location>
</feature>
<name>A0ABT1DZK0_9ACTN</name>
<dbReference type="PROSITE" id="PS50801">
    <property type="entry name" value="STAS"/>
    <property type="match status" value="1"/>
</dbReference>
<reference evidence="2 3" key="1">
    <citation type="submission" date="2022-06" db="EMBL/GenBank/DDBJ databases">
        <title>New Species of the Genus Actinoplanes, ActinopZanes ferrugineus.</title>
        <authorList>
            <person name="Ding P."/>
        </authorList>
    </citation>
    <scope>NUCLEOTIDE SEQUENCE [LARGE SCALE GENOMIC DNA]</scope>
    <source>
        <strain evidence="2 3">TRM88003</strain>
    </source>
</reference>
<protein>
    <submittedName>
        <fullName evidence="2">STAS domain-containing protein</fullName>
    </submittedName>
</protein>
<dbReference type="InterPro" id="IPR002645">
    <property type="entry name" value="STAS_dom"/>
</dbReference>
<dbReference type="InterPro" id="IPR036513">
    <property type="entry name" value="STAS_dom_sf"/>
</dbReference>
<gene>
    <name evidence="2" type="ORF">M1L60_37360</name>
</gene>
<dbReference type="RefSeq" id="WP_253242296.1">
    <property type="nucleotide sequence ID" value="NZ_JAMYJR010000042.1"/>
</dbReference>
<dbReference type="Proteomes" id="UP001523369">
    <property type="component" value="Unassembled WGS sequence"/>
</dbReference>
<keyword evidence="3" id="KW-1185">Reference proteome</keyword>
<sequence>MTTVSEAAGRVARVSWQATTAASVVRVIGDLGPDTITDLRTVLAEAAGAHSWVIVDLSRTSAVHRVALNMLLAGRSAARRRGGDLLLVASPDLVRRVLHTRRMDSAFTTYPTVPRAMSRALAATGR</sequence>
<proteinExistence type="predicted"/>
<dbReference type="SUPFAM" id="SSF52091">
    <property type="entry name" value="SpoIIaa-like"/>
    <property type="match status" value="1"/>
</dbReference>